<dbReference type="RefSeq" id="XP_728243.2">
    <property type="nucleotide sequence ID" value="XM_723150.2"/>
</dbReference>
<reference evidence="4 5" key="1">
    <citation type="journal article" date="2014" name="BMC Biol.">
        <title>A comprehensive evaluation of rodent malaria parasite genomes and gene expression.</title>
        <authorList>
            <person name="Otto T.D."/>
            <person name="Bohme U."/>
            <person name="Jackson A.P."/>
            <person name="Hunt M."/>
            <person name="Franke-Fayard B."/>
            <person name="Hoeijmakers W.A."/>
            <person name="Religa A.A."/>
            <person name="Robertson L."/>
            <person name="Sanders M."/>
            <person name="Ogun S.A."/>
            <person name="Cunningham D."/>
            <person name="Erhart A."/>
            <person name="Billker O."/>
            <person name="Khan S.M."/>
            <person name="Stunnenberg H.G."/>
            <person name="Langhorne J."/>
            <person name="Holder A.A."/>
            <person name="Waters A.P."/>
            <person name="Newbold C.I."/>
            <person name="Pain A."/>
            <person name="Berriman M."/>
            <person name="Janse C.J."/>
        </authorList>
    </citation>
    <scope>NUCLEOTIDE SEQUENCE [LARGE SCALE GENOMIC DNA]</scope>
    <source>
        <strain evidence="3 4">17X</strain>
        <strain evidence="2 5">YM</strain>
    </source>
</reference>
<evidence type="ECO:0000256" key="1">
    <source>
        <dbReference type="SAM" id="SignalP"/>
    </source>
</evidence>
<dbReference type="NCBIfam" id="TIGR01599">
    <property type="entry name" value="PYST-A"/>
    <property type="match status" value="1"/>
</dbReference>
<reference evidence="2" key="3">
    <citation type="submission" date="2014-05" db="EMBL/GenBank/DDBJ databases">
        <authorList>
            <person name="Aslett A.Martin."/>
            <person name="De Silva Nishadi"/>
        </authorList>
    </citation>
    <scope>NUCLEOTIDE SEQUENCE</scope>
    <source>
        <strain evidence="2">YM</strain>
    </source>
</reference>
<evidence type="ECO:0000313" key="3">
    <source>
        <dbReference type="EMBL" id="VTZ73520.1"/>
    </source>
</evidence>
<name>A0A077Y1M9_PLAYE</name>
<feature type="chain" id="PRO_5014501826" evidence="1">
    <location>
        <begin position="26"/>
        <end position="274"/>
    </location>
</feature>
<dbReference type="InterPro" id="IPR006486">
    <property type="entry name" value="PYST_A"/>
</dbReference>
<dbReference type="SUPFAM" id="SSF55961">
    <property type="entry name" value="Bet v1-like"/>
    <property type="match status" value="1"/>
</dbReference>
<dbReference type="AlphaFoldDB" id="A0A077Y1M9"/>
<evidence type="ECO:0000313" key="4">
    <source>
        <dbReference type="Proteomes" id="UP000072874"/>
    </source>
</evidence>
<dbReference type="KEGG" id="pyo:PY17X_0421400"/>
<dbReference type="VEuPathDB" id="PlasmoDB:PYYM_0421400"/>
<dbReference type="Proteomes" id="UP000072904">
    <property type="component" value="Chromosome 4"/>
</dbReference>
<proteinExistence type="predicted"/>
<sequence length="274" mass="32198">MNKFYVQIFFFLLIITVSVNNKTLATELDPRKATPPESIRYYLTSEEVYEKNKHLLCINPNETIKAEKLMNEAVKHLKYHATSISNYKFFITHPNSRMALYRKKYKGHTDVEKIQYTVWGFDKYNEIIKKLWDPDYTNSFNTDYVKIARVYNPNLVMIQHRCEKLPLSRQKYFYALSAKAEISQDKTIIVMTSPDINDHNPSNKKYQNTIIYNANAFKTDVDSESDIRKGKLKKVLLNIAGYLIEKKDKYVDITYIESINGDAIINKYVLLENL</sequence>
<dbReference type="GeneID" id="3800448"/>
<dbReference type="EMBL" id="LK934632">
    <property type="protein sequence ID" value="CDU16589.1"/>
    <property type="molecule type" value="Genomic_DNA"/>
</dbReference>
<organism evidence="2 5">
    <name type="scientific">Plasmodium yoelii</name>
    <dbReference type="NCBI Taxonomy" id="5861"/>
    <lineage>
        <taxon>Eukaryota</taxon>
        <taxon>Sar</taxon>
        <taxon>Alveolata</taxon>
        <taxon>Apicomplexa</taxon>
        <taxon>Aconoidasida</taxon>
        <taxon>Haemosporida</taxon>
        <taxon>Plasmodiidae</taxon>
        <taxon>Plasmodium</taxon>
        <taxon>Plasmodium (Vinckeia)</taxon>
    </lineage>
</organism>
<reference evidence="3" key="4">
    <citation type="submission" date="2019-05" db="EMBL/GenBank/DDBJ databases">
        <authorList>
            <consortium name="Pathogen Informatics"/>
        </authorList>
    </citation>
    <scope>NUCLEOTIDE SEQUENCE</scope>
    <source>
        <strain evidence="3">17X</strain>
    </source>
</reference>
<accession>A0A077Y1M9</accession>
<dbReference type="VEuPathDB" id="PlasmoDB:PY07401"/>
<dbReference type="EMBL" id="LM993658">
    <property type="protein sequence ID" value="VTZ73520.1"/>
    <property type="molecule type" value="Genomic_DNA"/>
</dbReference>
<evidence type="ECO:0000313" key="2">
    <source>
        <dbReference type="EMBL" id="CDU16589.1"/>
    </source>
</evidence>
<reference evidence="3" key="2">
    <citation type="submission" date="2014-05" db="EMBL/GenBank/DDBJ databases">
        <authorList>
            <person name="Aslett M.A."/>
            <person name="De Silva N."/>
        </authorList>
    </citation>
    <scope>NUCLEOTIDE SEQUENCE</scope>
    <source>
        <strain evidence="3">17X</strain>
    </source>
</reference>
<dbReference type="VEuPathDB" id="PlasmoDB:Py17XNL_000404033"/>
<protein>
    <submittedName>
        <fullName evidence="2">Fam-a protein</fullName>
    </submittedName>
</protein>
<dbReference type="Proteomes" id="UP000072874">
    <property type="component" value="Chromosome 4"/>
</dbReference>
<gene>
    <name evidence="3" type="ORF">PY17X_0421400</name>
    <name evidence="2" type="ORF">PYYM_0421400</name>
</gene>
<feature type="signal peptide" evidence="1">
    <location>
        <begin position="1"/>
        <end position="25"/>
    </location>
</feature>
<dbReference type="VEuPathDB" id="PlasmoDB:PY17X_0421400"/>
<keyword evidence="1" id="KW-0732">Signal</keyword>
<evidence type="ECO:0000313" key="5">
    <source>
        <dbReference type="Proteomes" id="UP000072904"/>
    </source>
</evidence>